<dbReference type="RefSeq" id="WP_076404381.1">
    <property type="nucleotide sequence ID" value="NZ_FTMI01000002.1"/>
</dbReference>
<feature type="domain" description="Helicase ATP-binding" evidence="5">
    <location>
        <begin position="115"/>
        <end position="287"/>
    </location>
</feature>
<dbReference type="CDD" id="cd18793">
    <property type="entry name" value="SF2_C_SNF"/>
    <property type="match status" value="1"/>
</dbReference>
<dbReference type="GO" id="GO:0016787">
    <property type="term" value="F:hydrolase activity"/>
    <property type="evidence" value="ECO:0007669"/>
    <property type="project" value="UniProtKB-KW"/>
</dbReference>
<dbReference type="EMBL" id="FTMI01000002">
    <property type="protein sequence ID" value="SIQ12284.1"/>
    <property type="molecule type" value="Genomic_DNA"/>
</dbReference>
<sequence>MRLEDIAPGTRIDGLDALPVLVVGVEWHGTDALSVVYRSSSGVLAEQIVYRADEASLRAADESLRWSFDADGARFKLAAEATRMRMAGLFDPMLAVTSSAIDPLPHQIRAVYGEMLPKPGPLRFLLADDPGAGKTIMAGLYLKELILRGDVARALIVAPGGLVEQWQDELASKFGLEFEILSRSLAEADLHGDPFASSPFLIARMDQLSRDEEWMGLLAETQWDLAIVDEAHRMSAHFYGNELTRTRRYELGQLLGTITRHYLLMTATPHAGKEEDFQLFLALLDPDRFEGRYRAGAHSTDTSGLMRRMIKEDLLTFEGKPLFPERVAETVSYTLSGLEMALYEQVTEYVRTEMNRAETIEAEGRSGRARTVGFALTVLQRRLASSPEAIYRSLQRRSARLQRRRDEMVALGSPAERSLAQGWAEAVDDDAGRHATHLAPAAVDTELDEAFDEDELDAGELEDLEEEVIDAATAARTAAELEVEIAVLADLERLAAQVRASGVDRKWIELRALIQEARDGGSALTNPRKLIVFTEHRDTLEYLRERIVQFTGDPESVVTIHGGTRRQDRHRVREQFANDPRCQVLVATDAAGEGLNLQCAHLMVNYDLPWNPNRIEQRFGRIHRIGQREVCRLWNLVASETREGQVFQRLLQKVEEQRRAYGGKAFDVLGDAAFGQTPLRELLVEAIRYGEREDVRAHLDRVVDSSVATGLDQLLKERALATPEITLRDLAELRRQMDEARARRLQPHYVQLFALESLRLLGGRAAARERGRYEITHVPATVRDRHRSVGASGPRRSLRAVAPRYARVTFEPALTHVAGSPSAELVAPGHPLMDALIDAVLASDGPLLTRGAVLVDPTATDPTAPERLVVALTEEIADGAGTVVSKRFSFVVLDRDGQAQLAGPAPYLDLIPLPDDVPASVAEAPLERWSGRNVEQHATGWSVTHGLPAHRHEVAARVVPLVEHTRALVRQRLRSQINYWDAESARLAEEQTAGRRVRLSPSTAHERARELESRLDARLTALDLEEQFVVRPPQIASAALVVPQGLVDAARGHDTRTAPGVTRVDAPVLTHGALAADTTVTERRAVDAVLAAERALGRDPEEMPHNNPGYDIRSVGPDGTTVFLEVKGRVVGAEDFIVTLNEVLHAKNTAPHYRLALVSVDHEKPAGTDEVRYVLDPFARTELDSYAQTALVMSWKKTWACGQGPL</sequence>
<keyword evidence="2" id="KW-0378">Hydrolase</keyword>
<dbReference type="SUPFAM" id="SSF52540">
    <property type="entry name" value="P-loop containing nucleoside triphosphate hydrolases"/>
    <property type="match status" value="2"/>
</dbReference>
<dbReference type="Pfam" id="PF00176">
    <property type="entry name" value="SNF2-rel_dom"/>
    <property type="match status" value="1"/>
</dbReference>
<dbReference type="InterPro" id="IPR038718">
    <property type="entry name" value="SNF2-like_sf"/>
</dbReference>
<dbReference type="Pfam" id="PF13020">
    <property type="entry name" value="NOV_C"/>
    <property type="match status" value="1"/>
</dbReference>
<dbReference type="InterPro" id="IPR049730">
    <property type="entry name" value="SNF2/RAD54-like_C"/>
</dbReference>
<name>A0A1N6Q6M1_9MICO</name>
<dbReference type="PROSITE" id="PS51194">
    <property type="entry name" value="HELICASE_CTER"/>
    <property type="match status" value="1"/>
</dbReference>
<dbReference type="InterPro" id="IPR024975">
    <property type="entry name" value="NOV_C"/>
</dbReference>
<reference evidence="8" key="1">
    <citation type="submission" date="2017-01" db="EMBL/GenBank/DDBJ databases">
        <authorList>
            <person name="Varghese N."/>
            <person name="Submissions S."/>
        </authorList>
    </citation>
    <scope>NUCLEOTIDE SEQUENCE [LARGE SCALE GENOMIC DNA]</scope>
    <source>
        <strain evidence="8">3bp</strain>
    </source>
</reference>
<keyword evidence="4" id="KW-0067">ATP-binding</keyword>
<dbReference type="AlphaFoldDB" id="A0A1N6Q6M1"/>
<evidence type="ECO:0000256" key="3">
    <source>
        <dbReference type="ARBA" id="ARBA00022806"/>
    </source>
</evidence>
<evidence type="ECO:0000256" key="1">
    <source>
        <dbReference type="ARBA" id="ARBA00022741"/>
    </source>
</evidence>
<dbReference type="InterPro" id="IPR000330">
    <property type="entry name" value="SNF2_N"/>
</dbReference>
<dbReference type="CDD" id="cd18011">
    <property type="entry name" value="DEXDc_RapA"/>
    <property type="match status" value="1"/>
</dbReference>
<dbReference type="GO" id="GO:0004386">
    <property type="term" value="F:helicase activity"/>
    <property type="evidence" value="ECO:0007669"/>
    <property type="project" value="UniProtKB-KW"/>
</dbReference>
<keyword evidence="8" id="KW-1185">Reference proteome</keyword>
<dbReference type="GO" id="GO:0005524">
    <property type="term" value="F:ATP binding"/>
    <property type="evidence" value="ECO:0007669"/>
    <property type="project" value="UniProtKB-KW"/>
</dbReference>
<dbReference type="InterPro" id="IPR014001">
    <property type="entry name" value="Helicase_ATP-bd"/>
</dbReference>
<dbReference type="PROSITE" id="PS51192">
    <property type="entry name" value="HELICASE_ATP_BIND_1"/>
    <property type="match status" value="1"/>
</dbReference>
<dbReference type="InterPro" id="IPR027417">
    <property type="entry name" value="P-loop_NTPase"/>
</dbReference>
<accession>A0A1N6Q6M1</accession>
<evidence type="ECO:0000256" key="4">
    <source>
        <dbReference type="ARBA" id="ARBA00022840"/>
    </source>
</evidence>
<dbReference type="SMART" id="SM00487">
    <property type="entry name" value="DEXDc"/>
    <property type="match status" value="1"/>
</dbReference>
<dbReference type="PANTHER" id="PTHR45766">
    <property type="entry name" value="DNA ANNEALING HELICASE AND ENDONUCLEASE ZRANB3 FAMILY MEMBER"/>
    <property type="match status" value="1"/>
</dbReference>
<organism evidence="7 8">
    <name type="scientific">Cellulosimicrobium aquatile</name>
    <dbReference type="NCBI Taxonomy" id="1612203"/>
    <lineage>
        <taxon>Bacteria</taxon>
        <taxon>Bacillati</taxon>
        <taxon>Actinomycetota</taxon>
        <taxon>Actinomycetes</taxon>
        <taxon>Micrococcales</taxon>
        <taxon>Promicromonosporaceae</taxon>
        <taxon>Cellulosimicrobium</taxon>
    </lineage>
</organism>
<dbReference type="Pfam" id="PF00271">
    <property type="entry name" value="Helicase_C"/>
    <property type="match status" value="1"/>
</dbReference>
<dbReference type="InterPro" id="IPR057342">
    <property type="entry name" value="DEXDc_RapA"/>
</dbReference>
<keyword evidence="1" id="KW-0547">Nucleotide-binding</keyword>
<feature type="domain" description="Helicase C-terminal" evidence="6">
    <location>
        <begin position="509"/>
        <end position="662"/>
    </location>
</feature>
<protein>
    <submittedName>
        <fullName evidence="7">SNF2 family N-terminal domain-containing protein</fullName>
    </submittedName>
</protein>
<evidence type="ECO:0000313" key="8">
    <source>
        <dbReference type="Proteomes" id="UP000186235"/>
    </source>
</evidence>
<proteinExistence type="predicted"/>
<dbReference type="Proteomes" id="UP000186235">
    <property type="component" value="Unassembled WGS sequence"/>
</dbReference>
<dbReference type="Gene3D" id="3.40.50.300">
    <property type="entry name" value="P-loop containing nucleotide triphosphate hydrolases"/>
    <property type="match status" value="1"/>
</dbReference>
<evidence type="ECO:0000256" key="2">
    <source>
        <dbReference type="ARBA" id="ARBA00022801"/>
    </source>
</evidence>
<evidence type="ECO:0000259" key="6">
    <source>
        <dbReference type="PROSITE" id="PS51194"/>
    </source>
</evidence>
<evidence type="ECO:0000259" key="5">
    <source>
        <dbReference type="PROSITE" id="PS51192"/>
    </source>
</evidence>
<keyword evidence="3" id="KW-0347">Helicase</keyword>
<evidence type="ECO:0000313" key="7">
    <source>
        <dbReference type="EMBL" id="SIQ12284.1"/>
    </source>
</evidence>
<dbReference type="InterPro" id="IPR001650">
    <property type="entry name" value="Helicase_C-like"/>
</dbReference>
<dbReference type="SMART" id="SM00490">
    <property type="entry name" value="HELICc"/>
    <property type="match status" value="1"/>
</dbReference>
<gene>
    <name evidence="7" type="ORF">SAMN05518682_1373</name>
</gene>
<dbReference type="PANTHER" id="PTHR45766:SF6">
    <property type="entry name" value="SWI_SNF-RELATED MATRIX-ASSOCIATED ACTIN-DEPENDENT REGULATOR OF CHROMATIN SUBFAMILY A-LIKE PROTEIN 1"/>
    <property type="match status" value="1"/>
</dbReference>
<dbReference type="Gene3D" id="3.40.50.10810">
    <property type="entry name" value="Tandem AAA-ATPase domain"/>
    <property type="match status" value="1"/>
</dbReference>